<dbReference type="SUPFAM" id="SSF52047">
    <property type="entry name" value="RNI-like"/>
    <property type="match status" value="1"/>
</dbReference>
<dbReference type="AlphaFoldDB" id="A0A4S3J369"/>
<dbReference type="Gene3D" id="3.80.10.10">
    <property type="entry name" value="Ribonuclease Inhibitor"/>
    <property type="match status" value="1"/>
</dbReference>
<reference evidence="1 2" key="1">
    <citation type="submission" date="2019-03" db="EMBL/GenBank/DDBJ databases">
        <title>The genome sequence of a newly discovered highly antifungal drug resistant Aspergillus species, Aspergillus tanneri NIH 1004.</title>
        <authorList>
            <person name="Mounaud S."/>
            <person name="Singh I."/>
            <person name="Joardar V."/>
            <person name="Pakala S."/>
            <person name="Pakala S."/>
            <person name="Venepally P."/>
            <person name="Hoover J."/>
            <person name="Nierman W."/>
            <person name="Chung J."/>
            <person name="Losada L."/>
        </authorList>
    </citation>
    <scope>NUCLEOTIDE SEQUENCE [LARGE SCALE GENOMIC DNA]</scope>
    <source>
        <strain evidence="1 2">NIH1004</strain>
    </source>
</reference>
<evidence type="ECO:0008006" key="3">
    <source>
        <dbReference type="Google" id="ProtNLM"/>
    </source>
</evidence>
<name>A0A4S3J369_9EURO</name>
<proteinExistence type="predicted"/>
<evidence type="ECO:0000313" key="2">
    <source>
        <dbReference type="Proteomes" id="UP000308092"/>
    </source>
</evidence>
<sequence>MLERTCNTLSLPCDLLALAPYNLFGALLSHTCYSQSTEARIPRVAGPSSFWPDGYTDSILGATRCATDCTNDIISFKDVLQWATTIIEDAKFPDARVWIQELEGGNPCAFSGFPGLMLHHALSSPETTALSRFKFVTDVDYGGNVQRAAIVEDVNKNLEEKGYPLCNPGRFLPWFHHPSLKSLTLWTRAKKILDVPQNRRNLSQLRHLALNRATLREDELPELLSLCSSLKVLRLGMAYKWRREIALQNGSAIVKALKSVSRTVTNLSLGLEYYTPNEFRSWLQNSEEDLSTPFHGILNEFPNLRYVGFSITLPARWSTNLGPALPKTIERLSLRGDYEPLVENGWHERSILDLVASNVVKWRTNLLELELIPIRKWKPFCEKRALEKKRSEVREICEKRGVGARGGV</sequence>
<dbReference type="EMBL" id="SOSA01000680">
    <property type="protein sequence ID" value="THC89279.1"/>
    <property type="molecule type" value="Genomic_DNA"/>
</dbReference>
<organism evidence="1 2">
    <name type="scientific">Aspergillus tanneri</name>
    <dbReference type="NCBI Taxonomy" id="1220188"/>
    <lineage>
        <taxon>Eukaryota</taxon>
        <taxon>Fungi</taxon>
        <taxon>Dikarya</taxon>
        <taxon>Ascomycota</taxon>
        <taxon>Pezizomycotina</taxon>
        <taxon>Eurotiomycetes</taxon>
        <taxon>Eurotiomycetidae</taxon>
        <taxon>Eurotiales</taxon>
        <taxon>Aspergillaceae</taxon>
        <taxon>Aspergillus</taxon>
        <taxon>Aspergillus subgen. Circumdati</taxon>
    </lineage>
</organism>
<protein>
    <recommendedName>
        <fullName evidence="3">F-box domain-containing protein</fullName>
    </recommendedName>
</protein>
<comment type="caution">
    <text evidence="1">The sequence shown here is derived from an EMBL/GenBank/DDBJ whole genome shotgun (WGS) entry which is preliminary data.</text>
</comment>
<keyword evidence="2" id="KW-1185">Reference proteome</keyword>
<dbReference type="VEuPathDB" id="FungiDB:EYZ11_011273"/>
<evidence type="ECO:0000313" key="1">
    <source>
        <dbReference type="EMBL" id="THC89279.1"/>
    </source>
</evidence>
<dbReference type="InterPro" id="IPR032675">
    <property type="entry name" value="LRR_dom_sf"/>
</dbReference>
<gene>
    <name evidence="1" type="ORF">EYZ11_011273</name>
</gene>
<dbReference type="Proteomes" id="UP000308092">
    <property type="component" value="Unassembled WGS sequence"/>
</dbReference>
<accession>A0A4S3J369</accession>